<dbReference type="EMBL" id="JAFEUZ010000013">
    <property type="protein sequence ID" value="KAG5484046.1"/>
    <property type="molecule type" value="Genomic_DNA"/>
</dbReference>
<accession>A0A836HTQ1</accession>
<comment type="caution">
    <text evidence="2">The sequence shown here is derived from an EMBL/GenBank/DDBJ whole genome shotgun (WGS) entry which is preliminary data.</text>
</comment>
<evidence type="ECO:0000313" key="3">
    <source>
        <dbReference type="Proteomes" id="UP000673552"/>
    </source>
</evidence>
<protein>
    <submittedName>
        <fullName evidence="2">Uncharacterized protein</fullName>
    </submittedName>
</protein>
<dbReference type="GeneID" id="92515847"/>
<feature type="compositionally biased region" description="Basic residues" evidence="1">
    <location>
        <begin position="232"/>
        <end position="243"/>
    </location>
</feature>
<dbReference type="SMR" id="A0A836HTQ1"/>
<keyword evidence="3" id="KW-1185">Reference proteome</keyword>
<evidence type="ECO:0000313" key="2">
    <source>
        <dbReference type="EMBL" id="KAG5484046.1"/>
    </source>
</evidence>
<sequence length="331" mass="36325">MAKPLCDQAITRKSALDTSKDAAPRETISIAFTRSQYATPCHDHTIPGSTPGHSLRRLGRRHQPTGILYDHLSHALVAHSSGDPWKGNADHPAPLGGNFVLHTKNGGKRHFDEPTGFFSERSWKPSKRACVPPDELARPHTASRRGRGVYNTSDGWIHPDAEEAWRRREEEALRQHARGRKAQVAQPPDHTLEELSMWIRTGRENDGGVAGPSSEPHAVPSSATTTAADGRTRRRHLRPHHKAGAPIISAAAPLTGLPPPKALADYHDSWTLPAIGPGMPSRHSNAAEAEALAQYHHDKRIRQMMQAERAAAAASRTRAADIQAVRELPHW</sequence>
<dbReference type="AlphaFoldDB" id="A0A836HTQ1"/>
<dbReference type="KEGG" id="lmat:92515847"/>
<dbReference type="Proteomes" id="UP000673552">
    <property type="component" value="Chromosome 13"/>
</dbReference>
<feature type="region of interest" description="Disordered" evidence="1">
    <location>
        <begin position="124"/>
        <end position="147"/>
    </location>
</feature>
<evidence type="ECO:0000256" key="1">
    <source>
        <dbReference type="SAM" id="MobiDB-lite"/>
    </source>
</evidence>
<proteinExistence type="predicted"/>
<feature type="region of interest" description="Disordered" evidence="1">
    <location>
        <begin position="203"/>
        <end position="254"/>
    </location>
</feature>
<reference evidence="2 3" key="1">
    <citation type="submission" date="2021-03" db="EMBL/GenBank/DDBJ databases">
        <title>Leishmania (Mundinia) martiniquensis Genome sequencing and assembly.</title>
        <authorList>
            <person name="Almutairi H."/>
            <person name="Gatherer D."/>
        </authorList>
    </citation>
    <scope>NUCLEOTIDE SEQUENCE [LARGE SCALE GENOMIC DNA]</scope>
    <source>
        <strain evidence="2">LSCM1</strain>
    </source>
</reference>
<gene>
    <name evidence="2" type="ORF">LSCM1_05900</name>
</gene>
<dbReference type="OrthoDB" id="263199at2759"/>
<organism evidence="2 3">
    <name type="scientific">Leishmania martiniquensis</name>
    <dbReference type="NCBI Taxonomy" id="1580590"/>
    <lineage>
        <taxon>Eukaryota</taxon>
        <taxon>Discoba</taxon>
        <taxon>Euglenozoa</taxon>
        <taxon>Kinetoplastea</taxon>
        <taxon>Metakinetoplastina</taxon>
        <taxon>Trypanosomatida</taxon>
        <taxon>Trypanosomatidae</taxon>
        <taxon>Leishmaniinae</taxon>
        <taxon>Leishmania</taxon>
    </lineage>
</organism>
<name>A0A836HTQ1_9TRYP</name>
<dbReference type="RefSeq" id="XP_067180286.1">
    <property type="nucleotide sequence ID" value="XM_067323335.1"/>
</dbReference>